<proteinExistence type="predicted"/>
<dbReference type="Proteomes" id="UP000236291">
    <property type="component" value="Unassembled WGS sequence"/>
</dbReference>
<reference evidence="1 2" key="1">
    <citation type="journal article" date="2014" name="Am. J. Bot.">
        <title>Genome assembly and annotation for red clover (Trifolium pratense; Fabaceae).</title>
        <authorList>
            <person name="Istvanek J."/>
            <person name="Jaros M."/>
            <person name="Krenek A."/>
            <person name="Repkova J."/>
        </authorList>
    </citation>
    <scope>NUCLEOTIDE SEQUENCE [LARGE SCALE GENOMIC DNA]</scope>
    <source>
        <strain evidence="2">cv. Tatra</strain>
        <tissue evidence="1">Young leaves</tissue>
    </source>
</reference>
<protein>
    <submittedName>
        <fullName evidence="1">Uncharacterized protein</fullName>
    </submittedName>
</protein>
<organism evidence="1 2">
    <name type="scientific">Trifolium pratense</name>
    <name type="common">Red clover</name>
    <dbReference type="NCBI Taxonomy" id="57577"/>
    <lineage>
        <taxon>Eukaryota</taxon>
        <taxon>Viridiplantae</taxon>
        <taxon>Streptophyta</taxon>
        <taxon>Embryophyta</taxon>
        <taxon>Tracheophyta</taxon>
        <taxon>Spermatophyta</taxon>
        <taxon>Magnoliopsida</taxon>
        <taxon>eudicotyledons</taxon>
        <taxon>Gunneridae</taxon>
        <taxon>Pentapetalae</taxon>
        <taxon>rosids</taxon>
        <taxon>fabids</taxon>
        <taxon>Fabales</taxon>
        <taxon>Fabaceae</taxon>
        <taxon>Papilionoideae</taxon>
        <taxon>50 kb inversion clade</taxon>
        <taxon>NPAAA clade</taxon>
        <taxon>Hologalegina</taxon>
        <taxon>IRL clade</taxon>
        <taxon>Trifolieae</taxon>
        <taxon>Trifolium</taxon>
    </lineage>
</organism>
<dbReference type="AlphaFoldDB" id="A0A2K3KUD2"/>
<accession>A0A2K3KUD2</accession>
<name>A0A2K3KUD2_TRIPR</name>
<gene>
    <name evidence="1" type="ORF">L195_g064641</name>
</gene>
<evidence type="ECO:0000313" key="1">
    <source>
        <dbReference type="EMBL" id="PNX69893.1"/>
    </source>
</evidence>
<comment type="caution">
    <text evidence="1">The sequence shown here is derived from an EMBL/GenBank/DDBJ whole genome shotgun (WGS) entry which is preliminary data.</text>
</comment>
<dbReference type="EMBL" id="ASHM01259979">
    <property type="protein sequence ID" value="PNX69893.1"/>
    <property type="molecule type" value="Genomic_DNA"/>
</dbReference>
<reference evidence="1 2" key="2">
    <citation type="journal article" date="2017" name="Front. Plant Sci.">
        <title>Gene Classification and Mining of Molecular Markers Useful in Red Clover (Trifolium pratense) Breeding.</title>
        <authorList>
            <person name="Istvanek J."/>
            <person name="Dluhosova J."/>
            <person name="Dluhos P."/>
            <person name="Patkova L."/>
            <person name="Nedelnik J."/>
            <person name="Repkova J."/>
        </authorList>
    </citation>
    <scope>NUCLEOTIDE SEQUENCE [LARGE SCALE GENOMIC DNA]</scope>
    <source>
        <strain evidence="2">cv. Tatra</strain>
        <tissue evidence="1">Young leaves</tissue>
    </source>
</reference>
<evidence type="ECO:0000313" key="2">
    <source>
        <dbReference type="Proteomes" id="UP000236291"/>
    </source>
</evidence>
<sequence>MAHSCKGHHDRIIAWDMILKSLKNRASIHYVDEDMAGVDEDMAGIY</sequence>
<feature type="non-terminal residue" evidence="1">
    <location>
        <position position="46"/>
    </location>
</feature>